<name>A0A183V8I7_TOXCA</name>
<evidence type="ECO:0000313" key="4">
    <source>
        <dbReference type="Proteomes" id="UP000050794"/>
    </source>
</evidence>
<accession>A0A183V8I7</accession>
<organism evidence="4 5">
    <name type="scientific">Toxocara canis</name>
    <name type="common">Canine roundworm</name>
    <dbReference type="NCBI Taxonomy" id="6265"/>
    <lineage>
        <taxon>Eukaryota</taxon>
        <taxon>Metazoa</taxon>
        <taxon>Ecdysozoa</taxon>
        <taxon>Nematoda</taxon>
        <taxon>Chromadorea</taxon>
        <taxon>Rhabditida</taxon>
        <taxon>Spirurina</taxon>
        <taxon>Ascaridomorpha</taxon>
        <taxon>Ascaridoidea</taxon>
        <taxon>Toxocaridae</taxon>
        <taxon>Toxocara</taxon>
    </lineage>
</organism>
<proteinExistence type="predicted"/>
<evidence type="ECO:0000313" key="3">
    <source>
        <dbReference type="EMBL" id="VDM48378.1"/>
    </source>
</evidence>
<keyword evidence="1" id="KW-0175">Coiled coil</keyword>
<feature type="region of interest" description="Disordered" evidence="2">
    <location>
        <begin position="179"/>
        <end position="205"/>
    </location>
</feature>
<sequence length="205" mass="23831">MPSCLNRHGTLRERIEEVVALSITQVADLSDIELRSLIAYMLKLHRQQEQIYQGKRAKIEALREMLRQIEEDVAQLNKFLLFHTRSSCAPPAALHNFRGERPMVASASPSRSRRMEVDEEQSSVSKFIYFWYLCSSTFRIYYRILGCLNAKNLSLLKEELFIRVRRKGAYYLTAFPTHRPSSRGRGIRTEDDGGCKLQPSFDPNW</sequence>
<reference evidence="5" key="1">
    <citation type="submission" date="2016-06" db="UniProtKB">
        <authorList>
            <consortium name="WormBaseParasite"/>
        </authorList>
    </citation>
    <scope>IDENTIFICATION</scope>
</reference>
<keyword evidence="4" id="KW-1185">Reference proteome</keyword>
<dbReference type="AlphaFoldDB" id="A0A183V8I7"/>
<dbReference type="WBParaSite" id="TCNE_0001705801-mRNA-1">
    <property type="protein sequence ID" value="TCNE_0001705801-mRNA-1"/>
    <property type="gene ID" value="TCNE_0001705801"/>
</dbReference>
<reference evidence="3 4" key="2">
    <citation type="submission" date="2018-11" db="EMBL/GenBank/DDBJ databases">
        <authorList>
            <consortium name="Pathogen Informatics"/>
        </authorList>
    </citation>
    <scope>NUCLEOTIDE SEQUENCE [LARGE SCALE GENOMIC DNA]</scope>
</reference>
<evidence type="ECO:0000313" key="5">
    <source>
        <dbReference type="WBParaSite" id="TCNE_0001705801-mRNA-1"/>
    </source>
</evidence>
<gene>
    <name evidence="3" type="ORF">TCNE_LOCUS17057</name>
</gene>
<evidence type="ECO:0000256" key="1">
    <source>
        <dbReference type="SAM" id="Coils"/>
    </source>
</evidence>
<dbReference type="Proteomes" id="UP000050794">
    <property type="component" value="Unassembled WGS sequence"/>
</dbReference>
<evidence type="ECO:0000256" key="2">
    <source>
        <dbReference type="SAM" id="MobiDB-lite"/>
    </source>
</evidence>
<protein>
    <submittedName>
        <fullName evidence="5">GED domain-containing protein</fullName>
    </submittedName>
</protein>
<feature type="coiled-coil region" evidence="1">
    <location>
        <begin position="52"/>
        <end position="79"/>
    </location>
</feature>
<dbReference type="EMBL" id="UYWY01024116">
    <property type="protein sequence ID" value="VDM48378.1"/>
    <property type="molecule type" value="Genomic_DNA"/>
</dbReference>